<accession>A0ABX0TEW8</accession>
<feature type="transmembrane region" description="Helical" evidence="2">
    <location>
        <begin position="44"/>
        <end position="65"/>
    </location>
</feature>
<protein>
    <recommendedName>
        <fullName evidence="3">CAAX prenyl protease 2/Lysostaphin resistance protein A-like domain-containing protein</fullName>
    </recommendedName>
</protein>
<keyword evidence="5" id="KW-1185">Reference proteome</keyword>
<feature type="transmembrane region" description="Helical" evidence="2">
    <location>
        <begin position="6"/>
        <end position="23"/>
    </location>
</feature>
<comment type="caution">
    <text evidence="4">The sequence shown here is derived from an EMBL/GenBank/DDBJ whole genome shotgun (WGS) entry which is preliminary data.</text>
</comment>
<evidence type="ECO:0000256" key="1">
    <source>
        <dbReference type="SAM" id="MobiDB-lite"/>
    </source>
</evidence>
<organism evidence="4 5">
    <name type="scientific">Curtobacterium salicis</name>
    <dbReference type="NCBI Taxonomy" id="1779862"/>
    <lineage>
        <taxon>Bacteria</taxon>
        <taxon>Bacillati</taxon>
        <taxon>Actinomycetota</taxon>
        <taxon>Actinomycetes</taxon>
        <taxon>Micrococcales</taxon>
        <taxon>Microbacteriaceae</taxon>
        <taxon>Curtobacterium</taxon>
    </lineage>
</organism>
<keyword evidence="2" id="KW-0812">Transmembrane</keyword>
<feature type="region of interest" description="Disordered" evidence="1">
    <location>
        <begin position="139"/>
        <end position="162"/>
    </location>
</feature>
<evidence type="ECO:0000313" key="5">
    <source>
        <dbReference type="Proteomes" id="UP001318300"/>
    </source>
</evidence>
<name>A0ABX0TEW8_9MICO</name>
<dbReference type="RefSeq" id="WP_166781439.1">
    <property type="nucleotide sequence ID" value="NZ_JAAOYO010000005.1"/>
</dbReference>
<evidence type="ECO:0000259" key="3">
    <source>
        <dbReference type="Pfam" id="PF02517"/>
    </source>
</evidence>
<dbReference type="Pfam" id="PF02517">
    <property type="entry name" value="Rce1-like"/>
    <property type="match status" value="1"/>
</dbReference>
<dbReference type="Proteomes" id="UP001318300">
    <property type="component" value="Unassembled WGS sequence"/>
</dbReference>
<feature type="domain" description="CAAX prenyl protease 2/Lysostaphin resistance protein A-like" evidence="3">
    <location>
        <begin position="10"/>
        <end position="101"/>
    </location>
</feature>
<dbReference type="InterPro" id="IPR003675">
    <property type="entry name" value="Rce1/LyrA-like_dom"/>
</dbReference>
<gene>
    <name evidence="4" type="ORF">E9228_003108</name>
</gene>
<keyword evidence="2" id="KW-0472">Membrane</keyword>
<dbReference type="EMBL" id="JAAOYO010000005">
    <property type="protein sequence ID" value="NII42439.1"/>
    <property type="molecule type" value="Genomic_DNA"/>
</dbReference>
<proteinExistence type="predicted"/>
<evidence type="ECO:0000313" key="4">
    <source>
        <dbReference type="EMBL" id="NII42439.1"/>
    </source>
</evidence>
<feature type="transmembrane region" description="Helical" evidence="2">
    <location>
        <begin position="71"/>
        <end position="89"/>
    </location>
</feature>
<reference evidence="4 5" key="1">
    <citation type="submission" date="2020-03" db="EMBL/GenBank/DDBJ databases">
        <title>Above-ground endophytic microbial communities from plants in different locations in the United States.</title>
        <authorList>
            <person name="Frank C."/>
        </authorList>
    </citation>
    <scope>NUCLEOTIDE SEQUENCE [LARGE SCALE GENOMIC DNA]</scope>
    <source>
        <strain evidence="4 5">WW7</strain>
    </source>
</reference>
<sequence length="162" mass="17259">MPWSEVSAGIIVVVLIGALGVGVGEELYFRGVLVTALRAHHSEFVVLIVSSVVFGLAHVVGFVIAGLPIGLILFQVTFLSMDGALFYAARRATGKLWVPMLPALSGLRVQRAQVQAQAQVQVQVQVQAQAQAQAQAPSGAHSFVDSCPTAGRPPVHGWRRQR</sequence>
<evidence type="ECO:0000256" key="2">
    <source>
        <dbReference type="SAM" id="Phobius"/>
    </source>
</evidence>
<keyword evidence="2" id="KW-1133">Transmembrane helix</keyword>